<feature type="region of interest" description="Disordered" evidence="7">
    <location>
        <begin position="747"/>
        <end position="767"/>
    </location>
</feature>
<dbReference type="FunFam" id="2.10.110.10:FF:000073">
    <property type="entry name" value="Uncharacterized protein, isoform Z"/>
    <property type="match status" value="1"/>
</dbReference>
<dbReference type="InterPro" id="IPR006643">
    <property type="entry name" value="Zasp-like_motif"/>
</dbReference>
<evidence type="ECO:0000313" key="11">
    <source>
        <dbReference type="Proteomes" id="UP001153636"/>
    </source>
</evidence>
<dbReference type="GO" id="GO:0051371">
    <property type="term" value="F:muscle alpha-actinin binding"/>
    <property type="evidence" value="ECO:0007669"/>
    <property type="project" value="TreeGrafter"/>
</dbReference>
<dbReference type="CDD" id="cd09461">
    <property type="entry name" value="LIM3_Enigma_like_1"/>
    <property type="match status" value="1"/>
</dbReference>
<evidence type="ECO:0000256" key="5">
    <source>
        <dbReference type="ARBA" id="ARBA00023038"/>
    </source>
</evidence>
<dbReference type="SUPFAM" id="SSF57716">
    <property type="entry name" value="Glucocorticoid receptor-like (DNA-binding domain)"/>
    <property type="match status" value="4"/>
</dbReference>
<evidence type="ECO:0000256" key="7">
    <source>
        <dbReference type="SAM" id="MobiDB-lite"/>
    </source>
</evidence>
<evidence type="ECO:0000256" key="4">
    <source>
        <dbReference type="ARBA" id="ARBA00022833"/>
    </source>
</evidence>
<dbReference type="Proteomes" id="UP001153636">
    <property type="component" value="Chromosome 3"/>
</dbReference>
<keyword evidence="3 6" id="KW-0479">Metal-binding</keyword>
<feature type="region of interest" description="Disordered" evidence="7">
    <location>
        <begin position="933"/>
        <end position="1000"/>
    </location>
</feature>
<feature type="non-terminal residue" evidence="10">
    <location>
        <position position="1"/>
    </location>
</feature>
<dbReference type="Gene3D" id="2.10.110.10">
    <property type="entry name" value="Cysteine Rich Protein"/>
    <property type="match status" value="4"/>
</dbReference>
<dbReference type="SMART" id="SM00132">
    <property type="entry name" value="LIM"/>
    <property type="match status" value="4"/>
</dbReference>
<dbReference type="InterPro" id="IPR036034">
    <property type="entry name" value="PDZ_sf"/>
</dbReference>
<dbReference type="PROSITE" id="PS50023">
    <property type="entry name" value="LIM_DOMAIN_2"/>
    <property type="match status" value="3"/>
</dbReference>
<dbReference type="InterPro" id="IPR050604">
    <property type="entry name" value="PDZ-LIM_domain"/>
</dbReference>
<dbReference type="CDD" id="cd09360">
    <property type="entry name" value="LIM_ALP_like"/>
    <property type="match status" value="1"/>
</dbReference>
<dbReference type="PANTHER" id="PTHR24214">
    <property type="entry name" value="PDZ AND LIM DOMAIN PROTEIN ZASP"/>
    <property type="match status" value="1"/>
</dbReference>
<evidence type="ECO:0008006" key="12">
    <source>
        <dbReference type="Google" id="ProtNLM"/>
    </source>
</evidence>
<feature type="region of interest" description="Disordered" evidence="7">
    <location>
        <begin position="335"/>
        <end position="355"/>
    </location>
</feature>
<dbReference type="FunFam" id="2.10.110.10:FF:000069">
    <property type="entry name" value="Uncharacterized protein, isoform Z"/>
    <property type="match status" value="1"/>
</dbReference>
<dbReference type="FunFam" id="2.10.110.10:FF:000060">
    <property type="entry name" value="Uncharacterized protein, isoform Z"/>
    <property type="match status" value="1"/>
</dbReference>
<evidence type="ECO:0000259" key="8">
    <source>
        <dbReference type="PROSITE" id="PS50023"/>
    </source>
</evidence>
<proteinExistence type="predicted"/>
<reference evidence="10" key="1">
    <citation type="submission" date="2022-01" db="EMBL/GenBank/DDBJ databases">
        <authorList>
            <person name="King R."/>
        </authorList>
    </citation>
    <scope>NUCLEOTIDE SEQUENCE</scope>
</reference>
<dbReference type="CDD" id="cd09455">
    <property type="entry name" value="LIM1_Enigma_like_1"/>
    <property type="match status" value="1"/>
</dbReference>
<dbReference type="Pfam" id="PF00412">
    <property type="entry name" value="LIM"/>
    <property type="match status" value="4"/>
</dbReference>
<feature type="region of interest" description="Disordered" evidence="7">
    <location>
        <begin position="1312"/>
        <end position="1352"/>
    </location>
</feature>
<dbReference type="GO" id="GO:0005912">
    <property type="term" value="C:adherens junction"/>
    <property type="evidence" value="ECO:0007669"/>
    <property type="project" value="TreeGrafter"/>
</dbReference>
<dbReference type="InterPro" id="IPR031847">
    <property type="entry name" value="PDLI1-4/Zasp-like_mid"/>
</dbReference>
<dbReference type="GO" id="GO:0030036">
    <property type="term" value="P:actin cytoskeleton organization"/>
    <property type="evidence" value="ECO:0007669"/>
    <property type="project" value="TreeGrafter"/>
</dbReference>
<sequence length="1545" mass="169994">VNGGSPAERAGLVAGDSVIKINNVDVFNLRHKDAQDVVVRAGHGFEMTIQRGGSTWKPSVIPTGSIYSPTTNVNNVSPVTRTSLSAKQSDNIGSIGTGHNLSAKPFNPQVNGAVNGGSKLVNKQYNTPLKLYSEESIAETLSAQTEVLSTGALGVNFKKNERNYDSSNSEVLRALKEAESDPNYHDQVIRPDYYSTHSHAIGGRKSTTPKPNLTEQTRSIAVDTSEQGVTPKPTPEGATICTDCECVIVGVFVRIKDKNLHVECFKCSTCGTSLKNVGYYNIGNKLYCDIHAKAAALKHQANPNLVPVTVPPGGKAPVHAISSALSSHSYPTSSPLSPKSNFGGTPYQSSSFSGPKPFSNVSAPLSSHNTLPRAAPLSPVAPAQSFNHSYTPSAYSPSSVQVAENIIWPPPQFEPEVPTACPLFYPPPSQIEQKIISKRKEKEEQHTEDEEDCLEIKEINGMSRFLPNPSWEFSSGRRSAEQVKGSLSETIDNQILVENIVKTRIPPPVPPIERDISIYQNLEQRPTIPDTEKSCPFSIPDDICCKRKNSCDLNKSSGQNSSNVAVSPNLPVPRKWESPLTQAIRTTSPDKDTFACIPTKHSSSAMATALSVAPLEPFKPASTNEEPVPLPEETEPYFPPERPVLAEKNTNTPVPPIRKKYGPSDKLLEDLPKPEGKLCMLDALTTASERPYSPFIEPLPQEEKVEKNKKYNFYNPLKPDVLPASFDTHKKAAVPPGYYPPSVLYERTEESKSEEKLEESSMTHTKTVERQTVQNPEIQVILDQNQNQAAQQLAPLFHGFSCSFQNKGDISQFSVDVRTTPPIMSPPPVIPTVKSIEKPGYIQTEIITEAKSEKQQTKRKEEEKKTVQKKEQVTLKPAVKQAETVVPIKAVPQVSLHKPTQLPQYQVELSAEAESELILFEKKRQAELRIEQQRQENKVHASHITQHTPSYEKVKLPAIKVEVEDDRTFKPVSEERPPSHSFSPRPGSSTPSRIGNKPPPILPYYQANLVPQYMSATHSNVFDPKSPAVSRSPSPCPERSTSPGVKSNVRSVSPAPGPPENPLKSSKPLPNPESIRVDQARESLKGYLPDYKTQRDYIEEIQGMDFQNRASDENSQIYTSVVQTQNYPTYPIQEQTIALQRSDFLEAQRSEKSIAHQGDTYISTSREEQMKQAHLEQLKKSQSHSIEQSADGLKQIQRKRTVTEEYERTQKEVNIQIEKNVSSTRKYPFSGSVNAPSVEVSNVRGHMTDPQRMSSSFLKSGCSQIEGCLKQRMQTQPTASLAQPATLAQSAVSAQSAPAAFASNKHGSAISSVKSVIPPGTPKKPNVSSVSTQPDTGATSGRQSGGVKVAPRRGRGILNPAAIGGARIPLCGNCNSQVRGPFITALGKIWCPNHFICSTPSCRRPLQDIGFVEERGQLYCEYCFEQYLAPPCSKCSGKIKGDCLKAIGKNFHPECFNCTYCGKLFGNSPFFLEDGSPYCEADWNELFTTKCYACAFPIEAGDRWVEALSNNYHSQCFNCTMCKKNLEGQSFFAKGGRPFCKNHAR</sequence>
<evidence type="ECO:0000256" key="1">
    <source>
        <dbReference type="ARBA" id="ARBA00004496"/>
    </source>
</evidence>
<feature type="compositionally biased region" description="Polar residues" evidence="7">
    <location>
        <begin position="1326"/>
        <end position="1342"/>
    </location>
</feature>
<name>A0A9P0CZ39_9CUCU</name>
<feature type="compositionally biased region" description="Basic and acidic residues" evidence="7">
    <location>
        <begin position="966"/>
        <end position="978"/>
    </location>
</feature>
<dbReference type="InterPro" id="IPR001478">
    <property type="entry name" value="PDZ"/>
</dbReference>
<dbReference type="CDD" id="cd08368">
    <property type="entry name" value="LIM"/>
    <property type="match status" value="1"/>
</dbReference>
<feature type="domain" description="PDZ" evidence="9">
    <location>
        <begin position="1"/>
        <end position="53"/>
    </location>
</feature>
<dbReference type="Pfam" id="PF17820">
    <property type="entry name" value="PDZ_6"/>
    <property type="match status" value="1"/>
</dbReference>
<evidence type="ECO:0000256" key="6">
    <source>
        <dbReference type="PROSITE-ProRule" id="PRU00125"/>
    </source>
</evidence>
<evidence type="ECO:0000256" key="2">
    <source>
        <dbReference type="ARBA" id="ARBA00022490"/>
    </source>
</evidence>
<evidence type="ECO:0000313" key="10">
    <source>
        <dbReference type="EMBL" id="CAH1108883.1"/>
    </source>
</evidence>
<feature type="domain" description="LIM zinc-binding" evidence="8">
    <location>
        <begin position="239"/>
        <end position="298"/>
    </location>
</feature>
<comment type="subcellular location">
    <subcellularLocation>
        <location evidence="1">Cytoplasm</location>
    </subcellularLocation>
</comment>
<accession>A0A9P0CZ39</accession>
<dbReference type="Gene3D" id="2.30.42.10">
    <property type="match status" value="1"/>
</dbReference>
<feature type="domain" description="LIM zinc-binding" evidence="8">
    <location>
        <begin position="1490"/>
        <end position="1545"/>
    </location>
</feature>
<dbReference type="GO" id="GO:0030018">
    <property type="term" value="C:Z disc"/>
    <property type="evidence" value="ECO:0007669"/>
    <property type="project" value="TreeGrafter"/>
</dbReference>
<evidence type="ECO:0000259" key="9">
    <source>
        <dbReference type="PROSITE" id="PS50106"/>
    </source>
</evidence>
<dbReference type="GO" id="GO:0046872">
    <property type="term" value="F:metal ion binding"/>
    <property type="evidence" value="ECO:0007669"/>
    <property type="project" value="UniProtKB-KW"/>
</dbReference>
<dbReference type="PROSITE" id="PS00478">
    <property type="entry name" value="LIM_DOMAIN_1"/>
    <property type="match status" value="1"/>
</dbReference>
<feature type="region of interest" description="Disordered" evidence="7">
    <location>
        <begin position="1021"/>
        <end position="1082"/>
    </location>
</feature>
<keyword evidence="2" id="KW-0963">Cytoplasm</keyword>
<dbReference type="InterPro" id="IPR041489">
    <property type="entry name" value="PDZ_6"/>
</dbReference>
<gene>
    <name evidence="10" type="ORF">PSYICH_LOCUS8488</name>
</gene>
<protein>
    <recommendedName>
        <fullName evidence="12">PDZ and LIM domain protein Zasp</fullName>
    </recommendedName>
</protein>
<dbReference type="GO" id="GO:0061061">
    <property type="term" value="P:muscle structure development"/>
    <property type="evidence" value="ECO:0007669"/>
    <property type="project" value="TreeGrafter"/>
</dbReference>
<dbReference type="PROSITE" id="PS50106">
    <property type="entry name" value="PDZ"/>
    <property type="match status" value="1"/>
</dbReference>
<organism evidence="10 11">
    <name type="scientific">Psylliodes chrysocephalus</name>
    <dbReference type="NCBI Taxonomy" id="3402493"/>
    <lineage>
        <taxon>Eukaryota</taxon>
        <taxon>Metazoa</taxon>
        <taxon>Ecdysozoa</taxon>
        <taxon>Arthropoda</taxon>
        <taxon>Hexapoda</taxon>
        <taxon>Insecta</taxon>
        <taxon>Pterygota</taxon>
        <taxon>Neoptera</taxon>
        <taxon>Endopterygota</taxon>
        <taxon>Coleoptera</taxon>
        <taxon>Polyphaga</taxon>
        <taxon>Cucujiformia</taxon>
        <taxon>Chrysomeloidea</taxon>
        <taxon>Chrysomelidae</taxon>
        <taxon>Galerucinae</taxon>
        <taxon>Alticini</taxon>
        <taxon>Psylliodes</taxon>
    </lineage>
</organism>
<keyword evidence="5 6" id="KW-0440">LIM domain</keyword>
<dbReference type="EMBL" id="OV651815">
    <property type="protein sequence ID" value="CAH1108883.1"/>
    <property type="molecule type" value="Genomic_DNA"/>
</dbReference>
<dbReference type="GO" id="GO:0001725">
    <property type="term" value="C:stress fiber"/>
    <property type="evidence" value="ECO:0007669"/>
    <property type="project" value="TreeGrafter"/>
</dbReference>
<feature type="compositionally biased region" description="Polar residues" evidence="7">
    <location>
        <begin position="1029"/>
        <end position="1051"/>
    </location>
</feature>
<dbReference type="GO" id="GO:0031941">
    <property type="term" value="C:filamentous actin"/>
    <property type="evidence" value="ECO:0007669"/>
    <property type="project" value="TreeGrafter"/>
</dbReference>
<feature type="compositionally biased region" description="Polar residues" evidence="7">
    <location>
        <begin position="339"/>
        <end position="355"/>
    </location>
</feature>
<feature type="region of interest" description="Disordered" evidence="7">
    <location>
        <begin position="555"/>
        <end position="574"/>
    </location>
</feature>
<feature type="region of interest" description="Disordered" evidence="7">
    <location>
        <begin position="619"/>
        <end position="665"/>
    </location>
</feature>
<feature type="domain" description="LIM zinc-binding" evidence="8">
    <location>
        <begin position="1430"/>
        <end position="1489"/>
    </location>
</feature>
<dbReference type="GO" id="GO:0003779">
    <property type="term" value="F:actin binding"/>
    <property type="evidence" value="ECO:0007669"/>
    <property type="project" value="TreeGrafter"/>
</dbReference>
<dbReference type="PANTHER" id="PTHR24214:SF38">
    <property type="entry name" value="PDZ AND LIM DOMAIN PROTEIN ZASP-RELATED"/>
    <property type="match status" value="1"/>
</dbReference>
<dbReference type="FunFam" id="2.10.110.10:FF:000067">
    <property type="entry name" value="Uncharacterized protein, isoform Z"/>
    <property type="match status" value="1"/>
</dbReference>
<feature type="compositionally biased region" description="Polar residues" evidence="7">
    <location>
        <begin position="980"/>
        <end position="993"/>
    </location>
</feature>
<dbReference type="SUPFAM" id="SSF50156">
    <property type="entry name" value="PDZ domain-like"/>
    <property type="match status" value="1"/>
</dbReference>
<dbReference type="Pfam" id="PF15936">
    <property type="entry name" value="DUF4749"/>
    <property type="match status" value="1"/>
</dbReference>
<dbReference type="SMART" id="SM00735">
    <property type="entry name" value="ZM"/>
    <property type="match status" value="1"/>
</dbReference>
<keyword evidence="4 6" id="KW-0862">Zinc</keyword>
<keyword evidence="11" id="KW-1185">Reference proteome</keyword>
<feature type="compositionally biased region" description="Polar residues" evidence="7">
    <location>
        <begin position="555"/>
        <end position="566"/>
    </location>
</feature>
<dbReference type="OrthoDB" id="5911912at2759"/>
<evidence type="ECO:0000256" key="3">
    <source>
        <dbReference type="ARBA" id="ARBA00022723"/>
    </source>
</evidence>
<dbReference type="InterPro" id="IPR001781">
    <property type="entry name" value="Znf_LIM"/>
</dbReference>